<evidence type="ECO:0000313" key="1">
    <source>
        <dbReference type="EMBL" id="KAF6134962.1"/>
    </source>
</evidence>
<sequence>MRKTRIPFIDKPWGLSKISVLMAKVSKPIVPRLVYLKNTRKSTKKLKLLKHYNYYAFVEEYEFSPTRTSLFDRYKKSFKKREICRNVYSMFSFCGCSSGFKVAGGGVEEWGVLDYALEAPLPGAVDDDEKPEMLEWDSEDDSINQRAEIFIRRFYEEMKLQRHQSVLE</sequence>
<dbReference type="InterPro" id="IPR008480">
    <property type="entry name" value="DUF761_pln"/>
</dbReference>
<evidence type="ECO:0000313" key="2">
    <source>
        <dbReference type="Proteomes" id="UP000541444"/>
    </source>
</evidence>
<dbReference type="EMBL" id="JACGCM010002822">
    <property type="protein sequence ID" value="KAF6134962.1"/>
    <property type="molecule type" value="Genomic_DNA"/>
</dbReference>
<organism evidence="1 2">
    <name type="scientific">Kingdonia uniflora</name>
    <dbReference type="NCBI Taxonomy" id="39325"/>
    <lineage>
        <taxon>Eukaryota</taxon>
        <taxon>Viridiplantae</taxon>
        <taxon>Streptophyta</taxon>
        <taxon>Embryophyta</taxon>
        <taxon>Tracheophyta</taxon>
        <taxon>Spermatophyta</taxon>
        <taxon>Magnoliopsida</taxon>
        <taxon>Ranunculales</taxon>
        <taxon>Circaeasteraceae</taxon>
        <taxon>Kingdonia</taxon>
    </lineage>
</organism>
<dbReference type="AlphaFoldDB" id="A0A7J7KXE0"/>
<gene>
    <name evidence="1" type="ORF">GIB67_037489</name>
</gene>
<proteinExistence type="predicted"/>
<keyword evidence="2" id="KW-1185">Reference proteome</keyword>
<dbReference type="Proteomes" id="UP000541444">
    <property type="component" value="Unassembled WGS sequence"/>
</dbReference>
<dbReference type="OrthoDB" id="1936669at2759"/>
<dbReference type="Pfam" id="PF05553">
    <property type="entry name" value="DUF761"/>
    <property type="match status" value="1"/>
</dbReference>
<reference evidence="1 2" key="1">
    <citation type="journal article" date="2020" name="IScience">
        <title>Genome Sequencing of the Endangered Kingdonia uniflora (Circaeasteraceae, Ranunculales) Reveals Potential Mechanisms of Evolutionary Specialization.</title>
        <authorList>
            <person name="Sun Y."/>
            <person name="Deng T."/>
            <person name="Zhang A."/>
            <person name="Moore M.J."/>
            <person name="Landis J.B."/>
            <person name="Lin N."/>
            <person name="Zhang H."/>
            <person name="Zhang X."/>
            <person name="Huang J."/>
            <person name="Zhang X."/>
            <person name="Sun H."/>
            <person name="Wang H."/>
        </authorList>
    </citation>
    <scope>NUCLEOTIDE SEQUENCE [LARGE SCALE GENOMIC DNA]</scope>
    <source>
        <strain evidence="1">TB1705</strain>
        <tissue evidence="1">Leaf</tissue>
    </source>
</reference>
<dbReference type="PANTHER" id="PTHR33265">
    <property type="entry name" value="AVR9/CF-9 RAPIDLY ELICITED PROTEIN-RELATED"/>
    <property type="match status" value="1"/>
</dbReference>
<dbReference type="PANTHER" id="PTHR33265:SF10">
    <property type="entry name" value="OS01G0133200 PROTEIN"/>
    <property type="match status" value="1"/>
</dbReference>
<accession>A0A7J7KXE0</accession>
<protein>
    <submittedName>
        <fullName evidence="1">Uncharacterized protein</fullName>
    </submittedName>
</protein>
<name>A0A7J7KXE0_9MAGN</name>
<comment type="caution">
    <text evidence="1">The sequence shown here is derived from an EMBL/GenBank/DDBJ whole genome shotgun (WGS) entry which is preliminary data.</text>
</comment>